<dbReference type="EC" id="2.7.8.40" evidence="3"/>
<dbReference type="Pfam" id="PF02397">
    <property type="entry name" value="Bac_transf"/>
    <property type="match status" value="1"/>
</dbReference>
<keyword evidence="1" id="KW-0812">Transmembrane</keyword>
<dbReference type="EMBL" id="VSSQ01000051">
    <property type="protein sequence ID" value="MPL70190.1"/>
    <property type="molecule type" value="Genomic_DNA"/>
</dbReference>
<dbReference type="PANTHER" id="PTHR30576:SF20">
    <property type="entry name" value="QUINOVOSAMINEPHOSPHOTRANSFERAE-RELATED"/>
    <property type="match status" value="1"/>
</dbReference>
<evidence type="ECO:0000256" key="1">
    <source>
        <dbReference type="SAM" id="Phobius"/>
    </source>
</evidence>
<proteinExistence type="predicted"/>
<name>A0A644TTH9_9ZZZZ</name>
<evidence type="ECO:0000259" key="2">
    <source>
        <dbReference type="Pfam" id="PF02397"/>
    </source>
</evidence>
<keyword evidence="1" id="KW-0472">Membrane</keyword>
<protein>
    <submittedName>
        <fullName evidence="3">UDP-N-acetylgalactosamine-undecaprenyl-phosphate N-acetylgalactosaminephosphotransferase</fullName>
        <ecNumber evidence="3">2.7.8.40</ecNumber>
    </submittedName>
</protein>
<comment type="caution">
    <text evidence="3">The sequence shown here is derived from an EMBL/GenBank/DDBJ whole genome shotgun (WGS) entry which is preliminary data.</text>
</comment>
<keyword evidence="3" id="KW-0808">Transferase</keyword>
<dbReference type="GO" id="GO:0016780">
    <property type="term" value="F:phosphotransferase activity, for other substituted phosphate groups"/>
    <property type="evidence" value="ECO:0007669"/>
    <property type="project" value="TreeGrafter"/>
</dbReference>
<accession>A0A644TTH9</accession>
<dbReference type="AlphaFoldDB" id="A0A644TTH9"/>
<keyword evidence="1" id="KW-1133">Transmembrane helix</keyword>
<dbReference type="PANTHER" id="PTHR30576">
    <property type="entry name" value="COLANIC BIOSYNTHESIS UDP-GLUCOSE LIPID CARRIER TRANSFERASE"/>
    <property type="match status" value="1"/>
</dbReference>
<organism evidence="3">
    <name type="scientific">bioreactor metagenome</name>
    <dbReference type="NCBI Taxonomy" id="1076179"/>
    <lineage>
        <taxon>unclassified sequences</taxon>
        <taxon>metagenomes</taxon>
        <taxon>ecological metagenomes</taxon>
    </lineage>
</organism>
<gene>
    <name evidence="3" type="primary">wecA_2</name>
    <name evidence="3" type="ORF">SDC9_15943</name>
</gene>
<dbReference type="InterPro" id="IPR003362">
    <property type="entry name" value="Bact_transf"/>
</dbReference>
<feature type="domain" description="Bacterial sugar transferase" evidence="2">
    <location>
        <begin position="2"/>
        <end position="193"/>
    </location>
</feature>
<sequence length="194" mass="22110">MKRSFDFTSSLIGLILLSPIFIFVGIAISLSSNGGIFYKQKRVGKGNKDFTLYKFRSMIIGADSKGLLSVGKDGKDPRVTKIGYIIRKYKIDELPQLFNVLKGDMSLVGPRPEVRKYVDLYSEEQKQILNVRPGITDISSITFRNENDLLSQSNNPEQYYIKEIMPQKISLSLNYIKTRTFFGDIKLIFKTIFG</sequence>
<evidence type="ECO:0000313" key="3">
    <source>
        <dbReference type="EMBL" id="MPL70190.1"/>
    </source>
</evidence>
<feature type="transmembrane region" description="Helical" evidence="1">
    <location>
        <begin position="12"/>
        <end position="38"/>
    </location>
</feature>
<reference evidence="3" key="1">
    <citation type="submission" date="2019-08" db="EMBL/GenBank/DDBJ databases">
        <authorList>
            <person name="Kucharzyk K."/>
            <person name="Murdoch R.W."/>
            <person name="Higgins S."/>
            <person name="Loffler F."/>
        </authorList>
    </citation>
    <scope>NUCLEOTIDE SEQUENCE</scope>
</reference>